<dbReference type="KEGG" id="bfc:BacF7301_07155"/>
<dbReference type="InterPro" id="IPR002559">
    <property type="entry name" value="Transposase_11"/>
</dbReference>
<dbReference type="EMBL" id="CP050831">
    <property type="protein sequence ID" value="QIU93936.1"/>
    <property type="molecule type" value="Genomic_DNA"/>
</dbReference>
<keyword evidence="4" id="KW-0233">DNA recombination</keyword>
<keyword evidence="3" id="KW-0238">DNA-binding</keyword>
<keyword evidence="9" id="KW-1185">Reference proteome</keyword>
<dbReference type="AlphaFoldDB" id="A0A6H0KKG4"/>
<evidence type="ECO:0000259" key="5">
    <source>
        <dbReference type="Pfam" id="PF01609"/>
    </source>
</evidence>
<accession>A0A6H0KKG4</accession>
<dbReference type="Gene3D" id="3.90.350.10">
    <property type="entry name" value="Transposase Inhibitor Protein From Tn5, Chain A, domain 1"/>
    <property type="match status" value="1"/>
</dbReference>
<comment type="similarity">
    <text evidence="1">Belongs to the transposase 11 family.</text>
</comment>
<dbReference type="PANTHER" id="PTHR33258:SF1">
    <property type="entry name" value="TRANSPOSASE INSL FOR INSERTION SEQUENCE ELEMENT IS186A-RELATED"/>
    <property type="match status" value="1"/>
</dbReference>
<dbReference type="SUPFAM" id="SSF53098">
    <property type="entry name" value="Ribonuclease H-like"/>
    <property type="match status" value="1"/>
</dbReference>
<name>A0A6H0KKG4_9BACE</name>
<organism evidence="8 9">
    <name type="scientific">Bacteroides faecium</name>
    <dbReference type="NCBI Taxonomy" id="2715212"/>
    <lineage>
        <taxon>Bacteria</taxon>
        <taxon>Pseudomonadati</taxon>
        <taxon>Bacteroidota</taxon>
        <taxon>Bacteroidia</taxon>
        <taxon>Bacteroidales</taxon>
        <taxon>Bacteroidaceae</taxon>
        <taxon>Bacteroides</taxon>
    </lineage>
</organism>
<evidence type="ECO:0000259" key="6">
    <source>
        <dbReference type="Pfam" id="PF14294"/>
    </source>
</evidence>
<dbReference type="KEGG" id="bfc:BacF7301_06825"/>
<keyword evidence="2" id="KW-0815">Transposition</keyword>
<evidence type="ECO:0000256" key="2">
    <source>
        <dbReference type="ARBA" id="ARBA00022578"/>
    </source>
</evidence>
<dbReference type="GO" id="GO:0004803">
    <property type="term" value="F:transposase activity"/>
    <property type="evidence" value="ECO:0007669"/>
    <property type="project" value="InterPro"/>
</dbReference>
<dbReference type="RefSeq" id="WP_167961421.1">
    <property type="nucleotide sequence ID" value="NZ_CP050831.1"/>
</dbReference>
<dbReference type="PANTHER" id="PTHR33258">
    <property type="entry name" value="TRANSPOSASE INSL FOR INSERTION SEQUENCE ELEMENT IS186A-RELATED"/>
    <property type="match status" value="1"/>
</dbReference>
<evidence type="ECO:0000313" key="7">
    <source>
        <dbReference type="EMBL" id="QIU93874.1"/>
    </source>
</evidence>
<evidence type="ECO:0000256" key="4">
    <source>
        <dbReference type="ARBA" id="ARBA00023172"/>
    </source>
</evidence>
<proteinExistence type="inferred from homology"/>
<dbReference type="GO" id="GO:0006313">
    <property type="term" value="P:DNA transposition"/>
    <property type="evidence" value="ECO:0007669"/>
    <property type="project" value="InterPro"/>
</dbReference>
<evidence type="ECO:0000256" key="1">
    <source>
        <dbReference type="ARBA" id="ARBA00010075"/>
    </source>
</evidence>
<feature type="domain" description="DUF4372" evidence="6">
    <location>
        <begin position="5"/>
        <end position="75"/>
    </location>
</feature>
<reference evidence="8 9" key="1">
    <citation type="submission" date="2020-03" db="EMBL/GenBank/DDBJ databases">
        <title>Genomic analysis of Bacteroides faecium CBA7301.</title>
        <authorList>
            <person name="Kim J."/>
            <person name="Roh S.W."/>
        </authorList>
    </citation>
    <scope>NUCLEOTIDE SEQUENCE [LARGE SCALE GENOMIC DNA]</scope>
    <source>
        <strain evidence="8 9">CBA7301</strain>
    </source>
</reference>
<dbReference type="InterPro" id="IPR025399">
    <property type="entry name" value="DUF4372"/>
</dbReference>
<feature type="domain" description="Transposase IS4-like" evidence="5">
    <location>
        <begin position="120"/>
        <end position="330"/>
    </location>
</feature>
<gene>
    <name evidence="7" type="ORF">BacF7301_06825</name>
    <name evidence="8" type="ORF">BacF7301_07155</name>
</gene>
<protein>
    <submittedName>
        <fullName evidence="8">IS4 family transposase</fullName>
    </submittedName>
</protein>
<dbReference type="GO" id="GO:0003677">
    <property type="term" value="F:DNA binding"/>
    <property type="evidence" value="ECO:0007669"/>
    <property type="project" value="UniProtKB-KW"/>
</dbReference>
<dbReference type="Proteomes" id="UP000501780">
    <property type="component" value="Chromosome"/>
</dbReference>
<evidence type="ECO:0000256" key="3">
    <source>
        <dbReference type="ARBA" id="ARBA00023125"/>
    </source>
</evidence>
<dbReference type="NCBIfam" id="NF033592">
    <property type="entry name" value="transpos_IS4_1"/>
    <property type="match status" value="1"/>
</dbReference>
<dbReference type="InterPro" id="IPR047952">
    <property type="entry name" value="Transpos_IS4"/>
</dbReference>
<dbReference type="InterPro" id="IPR012337">
    <property type="entry name" value="RNaseH-like_sf"/>
</dbReference>
<dbReference type="Pfam" id="PF01609">
    <property type="entry name" value="DDE_Tnp_1"/>
    <property type="match status" value="1"/>
</dbReference>
<evidence type="ECO:0000313" key="8">
    <source>
        <dbReference type="EMBL" id="QIU93936.1"/>
    </source>
</evidence>
<dbReference type="Pfam" id="PF14294">
    <property type="entry name" value="DUF4372"/>
    <property type="match status" value="1"/>
</dbReference>
<sequence>MHQDKYVFSQLVSFLDRSKFNRIVTKYDGDKYVKYFTCWNQLLALMFGQLSNRESLRDLIIALEAHQGKTYHLGLGKNVTRSNLSKANQNRDYRIFESFAYYMVEQAQKKLKTSIFNLGSNVYAFDSTTIDLCLVVFWWAKFRKKKGGIKIHTLYDIETQIPAFFHITTASVHDSKAMSEIPYETGAYYIFDRGYNCFKSLFKIETLESYFVVRAKSNLQFKAINWKRRLPRNILSDAIGELTIYKSSKDYPSHIRKVCFWDEEQKRKFTFLTNAMDLSPLQIAELYKNRWQIELFFKWLKQHLKIKKFWGNTENAVRIQIYSAIIAYCLVAIIQHDMEIDRTTYEILQILSISLTDKTRLRDLFNKTNFNNDKERCGFSEPSLFKF</sequence>
<evidence type="ECO:0000313" key="9">
    <source>
        <dbReference type="Proteomes" id="UP000501780"/>
    </source>
</evidence>
<dbReference type="EMBL" id="CP050831">
    <property type="protein sequence ID" value="QIU93874.1"/>
    <property type="molecule type" value="Genomic_DNA"/>
</dbReference>